<evidence type="ECO:0000313" key="1">
    <source>
        <dbReference type="EMBL" id="SDC55294.1"/>
    </source>
</evidence>
<keyword evidence="2" id="KW-1185">Reference proteome</keyword>
<dbReference type="InterPro" id="IPR007138">
    <property type="entry name" value="ABM_dom"/>
</dbReference>
<gene>
    <name evidence="1" type="ORF">SAMN05421630_102546</name>
</gene>
<dbReference type="AlphaFoldDB" id="A0A222VMD3"/>
<proteinExistence type="predicted"/>
<protein>
    <submittedName>
        <fullName evidence="1">Monooxygenase</fullName>
    </submittedName>
</protein>
<accession>A0A222VMD3</accession>
<dbReference type="Pfam" id="PF03992">
    <property type="entry name" value="ABM"/>
    <property type="match status" value="1"/>
</dbReference>
<dbReference type="EMBL" id="FMZE01000002">
    <property type="protein sequence ID" value="SDC55294.1"/>
    <property type="molecule type" value="Genomic_DNA"/>
</dbReference>
<keyword evidence="1" id="KW-0503">Monooxygenase</keyword>
<dbReference type="InterPro" id="IPR011008">
    <property type="entry name" value="Dimeric_a/b-barrel"/>
</dbReference>
<dbReference type="GO" id="GO:0004497">
    <property type="term" value="F:monooxygenase activity"/>
    <property type="evidence" value="ECO:0007669"/>
    <property type="project" value="UniProtKB-KW"/>
</dbReference>
<dbReference type="PROSITE" id="PS51725">
    <property type="entry name" value="ABM"/>
    <property type="match status" value="1"/>
</dbReference>
<dbReference type="RefSeq" id="WP_091800410.1">
    <property type="nucleotide sequence ID" value="NZ_CP016353.1"/>
</dbReference>
<reference evidence="1 2" key="1">
    <citation type="submission" date="2016-10" db="EMBL/GenBank/DDBJ databases">
        <authorList>
            <person name="de Groot N.N."/>
        </authorList>
    </citation>
    <scope>NUCLEOTIDE SEQUENCE [LARGE SCALE GENOMIC DNA]</scope>
    <source>
        <strain evidence="1 2">CGMCC 4.5506</strain>
    </source>
</reference>
<sequence>MTADGLESAITFVNKFTVHSSPEEFERVFRETGEFFGKQPGFLRYTLLKHVDEQNSYVNIAHWSDLDSFHNALSKPDFKPHASALRALSTSESNLYTAKQTLAADSR</sequence>
<dbReference type="SUPFAM" id="SSF54909">
    <property type="entry name" value="Dimeric alpha+beta barrel"/>
    <property type="match status" value="1"/>
</dbReference>
<evidence type="ECO:0000313" key="2">
    <source>
        <dbReference type="Proteomes" id="UP000199494"/>
    </source>
</evidence>
<dbReference type="OrthoDB" id="9795593at2"/>
<name>A0A222VMD3_9PSEU</name>
<dbReference type="STRING" id="530584.SAMN05421630_102546"/>
<keyword evidence="1" id="KW-0560">Oxidoreductase</keyword>
<dbReference type="Proteomes" id="UP000199494">
    <property type="component" value="Unassembled WGS sequence"/>
</dbReference>
<organism evidence="1 2">
    <name type="scientific">Prauserella marina</name>
    <dbReference type="NCBI Taxonomy" id="530584"/>
    <lineage>
        <taxon>Bacteria</taxon>
        <taxon>Bacillati</taxon>
        <taxon>Actinomycetota</taxon>
        <taxon>Actinomycetes</taxon>
        <taxon>Pseudonocardiales</taxon>
        <taxon>Pseudonocardiaceae</taxon>
        <taxon>Prauserella</taxon>
    </lineage>
</organism>
<dbReference type="Gene3D" id="3.30.70.100">
    <property type="match status" value="1"/>
</dbReference>
<dbReference type="KEGG" id="pmad:BAY61_07690"/>